<feature type="transmembrane region" description="Helical" evidence="1">
    <location>
        <begin position="308"/>
        <end position="328"/>
    </location>
</feature>
<evidence type="ECO:0000256" key="1">
    <source>
        <dbReference type="SAM" id="Phobius"/>
    </source>
</evidence>
<feature type="domain" description="Acyltransferase 3" evidence="2">
    <location>
        <begin position="12"/>
        <end position="396"/>
    </location>
</feature>
<dbReference type="OrthoDB" id="5405781at2759"/>
<dbReference type="GO" id="GO:0016747">
    <property type="term" value="F:acyltransferase activity, transferring groups other than amino-acyl groups"/>
    <property type="evidence" value="ECO:0007669"/>
    <property type="project" value="InterPro"/>
</dbReference>
<feature type="transmembrane region" description="Helical" evidence="1">
    <location>
        <begin position="109"/>
        <end position="132"/>
    </location>
</feature>
<keyword evidence="1" id="KW-0472">Membrane</keyword>
<dbReference type="PANTHER" id="PTHR23028">
    <property type="entry name" value="ACETYLTRANSFERASE"/>
    <property type="match status" value="1"/>
</dbReference>
<evidence type="ECO:0000313" key="4">
    <source>
        <dbReference type="Proteomes" id="UP001152607"/>
    </source>
</evidence>
<dbReference type="EMBL" id="CAOQHR010000009">
    <property type="protein sequence ID" value="CAI6339361.1"/>
    <property type="molecule type" value="Genomic_DNA"/>
</dbReference>
<feature type="transmembrane region" description="Helical" evidence="1">
    <location>
        <begin position="258"/>
        <end position="275"/>
    </location>
</feature>
<dbReference type="InterPro" id="IPR050879">
    <property type="entry name" value="Acyltransferase_3"/>
</dbReference>
<feature type="transmembrane region" description="Helical" evidence="1">
    <location>
        <begin position="340"/>
        <end position="359"/>
    </location>
</feature>
<proteinExistence type="predicted"/>
<keyword evidence="1" id="KW-0812">Transmembrane</keyword>
<name>A0A9W4UND0_9PLEO</name>
<reference evidence="3" key="1">
    <citation type="submission" date="2023-01" db="EMBL/GenBank/DDBJ databases">
        <authorList>
            <person name="Van Ghelder C."/>
            <person name="Rancurel C."/>
        </authorList>
    </citation>
    <scope>NUCLEOTIDE SEQUENCE</scope>
    <source>
        <strain evidence="3">CNCM I-4278</strain>
    </source>
</reference>
<gene>
    <name evidence="3" type="ORF">PDIGIT_LOCUS12518</name>
</gene>
<evidence type="ECO:0000259" key="2">
    <source>
        <dbReference type="Pfam" id="PF01757"/>
    </source>
</evidence>
<dbReference type="Pfam" id="PF01757">
    <property type="entry name" value="Acyl_transf_3"/>
    <property type="match status" value="1"/>
</dbReference>
<keyword evidence="1" id="KW-1133">Transmembrane helix</keyword>
<accession>A0A9W4UND0</accession>
<dbReference type="InterPro" id="IPR002656">
    <property type="entry name" value="Acyl_transf_3_dom"/>
</dbReference>
<feature type="transmembrane region" description="Helical" evidence="1">
    <location>
        <begin position="387"/>
        <end position="408"/>
    </location>
</feature>
<comment type="caution">
    <text evidence="3">The sequence shown here is derived from an EMBL/GenBank/DDBJ whole genome shotgun (WGS) entry which is preliminary data.</text>
</comment>
<organism evidence="3 4">
    <name type="scientific">Periconia digitata</name>
    <dbReference type="NCBI Taxonomy" id="1303443"/>
    <lineage>
        <taxon>Eukaryota</taxon>
        <taxon>Fungi</taxon>
        <taxon>Dikarya</taxon>
        <taxon>Ascomycota</taxon>
        <taxon>Pezizomycotina</taxon>
        <taxon>Dothideomycetes</taxon>
        <taxon>Pleosporomycetidae</taxon>
        <taxon>Pleosporales</taxon>
        <taxon>Massarineae</taxon>
        <taxon>Periconiaceae</taxon>
        <taxon>Periconia</taxon>
    </lineage>
</organism>
<dbReference type="Proteomes" id="UP001152607">
    <property type="component" value="Unassembled WGS sequence"/>
</dbReference>
<sequence>MSGNTTNRQNVKWVEGVRGVASFLVVVTHLARAFDYPLFWPADNEHASPRLLQLPILRLPFQGRIGVMMFSFLTGYVCAIKPLRQIKSGNTSGALSTLAKSAFRRPPRLLMPATIALVLAWLVTQLDGFSVVKVCDSEWLRNSSPEAKGGILSELGRLFHEFQTSWINGTNAYDPHQWALLPLLRGAFLIYATLFATCYMKFRARILTVFILWAWFWCSSQWKTETFECMFLFGVLLNDIGSEIEFREYVNSRPKRRRIIQSVLIVLGLFVGSYPEGNVQWAAWSRGINHFRFIFPSDHDGPKRWSSVAWHLIALGFWLSPTLQTIFSNKLFMWLGRNSFAVYLTHGTLLRVVLVRFLYGFTTAGYSVENADTEEPTYHWIGRSQNWAVWMVAVPLWFGLLYVVAHLWTTYVDSWCAKCTRMLEEAMFAKEEDEKTTRPEAMV</sequence>
<protein>
    <recommendedName>
        <fullName evidence="2">Acyltransferase 3 domain-containing protein</fullName>
    </recommendedName>
</protein>
<evidence type="ECO:0000313" key="3">
    <source>
        <dbReference type="EMBL" id="CAI6339361.1"/>
    </source>
</evidence>
<feature type="transmembrane region" description="Helical" evidence="1">
    <location>
        <begin position="178"/>
        <end position="199"/>
    </location>
</feature>
<dbReference type="PANTHER" id="PTHR23028:SF128">
    <property type="entry name" value="ACYLTRANSFERASE 3 DOMAIN-CONTAINING PROTEIN"/>
    <property type="match status" value="1"/>
</dbReference>
<dbReference type="AlphaFoldDB" id="A0A9W4UND0"/>
<keyword evidence="4" id="KW-1185">Reference proteome</keyword>